<dbReference type="OMA" id="DSRHYCF"/>
<reference evidence="2 3" key="1">
    <citation type="journal article" date="2009" name="Nat. Genet.">
        <title>The genome of the cucumber, Cucumis sativus L.</title>
        <authorList>
            <person name="Huang S."/>
            <person name="Li R."/>
            <person name="Zhang Z."/>
            <person name="Li L."/>
            <person name="Gu X."/>
            <person name="Fan W."/>
            <person name="Lucas W.J."/>
            <person name="Wang X."/>
            <person name="Xie B."/>
            <person name="Ni P."/>
            <person name="Ren Y."/>
            <person name="Zhu H."/>
            <person name="Li J."/>
            <person name="Lin K."/>
            <person name="Jin W."/>
            <person name="Fei Z."/>
            <person name="Li G."/>
            <person name="Staub J."/>
            <person name="Kilian A."/>
            <person name="van der Vossen E.A."/>
            <person name="Wu Y."/>
            <person name="Guo J."/>
            <person name="He J."/>
            <person name="Jia Z."/>
            <person name="Ren Y."/>
            <person name="Tian G."/>
            <person name="Lu Y."/>
            <person name="Ruan J."/>
            <person name="Qian W."/>
            <person name="Wang M."/>
            <person name="Huang Q."/>
            <person name="Li B."/>
            <person name="Xuan Z."/>
            <person name="Cao J."/>
            <person name="Asan"/>
            <person name="Wu Z."/>
            <person name="Zhang J."/>
            <person name="Cai Q."/>
            <person name="Bai Y."/>
            <person name="Zhao B."/>
            <person name="Han Y."/>
            <person name="Li Y."/>
            <person name="Li X."/>
            <person name="Wang S."/>
            <person name="Shi Q."/>
            <person name="Liu S."/>
            <person name="Cho W.K."/>
            <person name="Kim J.Y."/>
            <person name="Xu Y."/>
            <person name="Heller-Uszynska K."/>
            <person name="Miao H."/>
            <person name="Cheng Z."/>
            <person name="Zhang S."/>
            <person name="Wu J."/>
            <person name="Yang Y."/>
            <person name="Kang H."/>
            <person name="Li M."/>
            <person name="Liang H."/>
            <person name="Ren X."/>
            <person name="Shi Z."/>
            <person name="Wen M."/>
            <person name="Jian M."/>
            <person name="Yang H."/>
            <person name="Zhang G."/>
            <person name="Yang Z."/>
            <person name="Chen R."/>
            <person name="Liu S."/>
            <person name="Li J."/>
            <person name="Ma L."/>
            <person name="Liu H."/>
            <person name="Zhou Y."/>
            <person name="Zhao J."/>
            <person name="Fang X."/>
            <person name="Li G."/>
            <person name="Fang L."/>
            <person name="Li Y."/>
            <person name="Liu D."/>
            <person name="Zheng H."/>
            <person name="Zhang Y."/>
            <person name="Qin N."/>
            <person name="Li Z."/>
            <person name="Yang G."/>
            <person name="Yang S."/>
            <person name="Bolund L."/>
            <person name="Kristiansen K."/>
            <person name="Zheng H."/>
            <person name="Li S."/>
            <person name="Zhang X."/>
            <person name="Yang H."/>
            <person name="Wang J."/>
            <person name="Sun R."/>
            <person name="Zhang B."/>
            <person name="Jiang S."/>
            <person name="Wang J."/>
            <person name="Du Y."/>
            <person name="Li S."/>
        </authorList>
    </citation>
    <scope>NUCLEOTIDE SEQUENCE [LARGE SCALE GENOMIC DNA]</scope>
    <source>
        <strain evidence="3">cv. 9930</strain>
    </source>
</reference>
<dbReference type="PANTHER" id="PTHR11538:SF89">
    <property type="entry name" value="PROTEIN, PUTATIVE (DUF2431)-RELATED"/>
    <property type="match status" value="1"/>
</dbReference>
<evidence type="ECO:0000313" key="3">
    <source>
        <dbReference type="Proteomes" id="UP000029981"/>
    </source>
</evidence>
<dbReference type="GO" id="GO:0070475">
    <property type="term" value="P:rRNA base methylation"/>
    <property type="evidence" value="ECO:0000318"/>
    <property type="project" value="GO_Central"/>
</dbReference>
<reference evidence="2 3" key="3">
    <citation type="journal article" date="2010" name="BMC Genomics">
        <title>Transcriptome sequencing and comparative analysis of cucumber flowers with different sex types.</title>
        <authorList>
            <person name="Guo S."/>
            <person name="Zheng Y."/>
            <person name="Joung J.G."/>
            <person name="Liu S."/>
            <person name="Zhang Z."/>
            <person name="Crasta O.R."/>
            <person name="Sobral B.W."/>
            <person name="Xu Y."/>
            <person name="Huang S."/>
            <person name="Fei Z."/>
        </authorList>
    </citation>
    <scope>NUCLEOTIDE SEQUENCE [LARGE SCALE GENOMIC DNA]</scope>
    <source>
        <strain evidence="3">cv. 9930</strain>
    </source>
</reference>
<evidence type="ECO:0000259" key="1">
    <source>
        <dbReference type="Pfam" id="PF10354"/>
    </source>
</evidence>
<sequence length="211" mass="23797">MDINNTEKSIMHYSSSHNILLVGEGDFSFSACLATAFASASNIIATSLDSRDELVMKYARAARNVKILEELGGTVLHEVDATTMSQHPLLHDMLFDRIVFNFPHAGFVYKESNTAQIELHRNLVRVFLRNAKSMIDVEGEIHITHKTSHPFSKWGIVNLACDEGLCLKESEIFHAWQYPNYENKRGHGQNPDGTFPVGACSTFKFFIDYLL</sequence>
<proteinExistence type="predicted"/>
<dbReference type="GO" id="GO:0070042">
    <property type="term" value="F:rRNA (uridine-N3-)-methyltransferase activity"/>
    <property type="evidence" value="ECO:0000318"/>
    <property type="project" value="GO_Central"/>
</dbReference>
<reference evidence="2 3" key="4">
    <citation type="journal article" date="2011" name="BMC Genomics">
        <title>RNA-Seq improves annotation of protein-coding genes in the cucumber genome.</title>
        <authorList>
            <person name="Li Z."/>
            <person name="Zhang Z."/>
            <person name="Yan P."/>
            <person name="Huang S."/>
            <person name="Fei Z."/>
            <person name="Lin K."/>
        </authorList>
    </citation>
    <scope>NUCLEOTIDE SEQUENCE [LARGE SCALE GENOMIC DNA]</scope>
    <source>
        <strain evidence="3">cv. 9930</strain>
    </source>
</reference>
<reference evidence="2 3" key="2">
    <citation type="journal article" date="2009" name="PLoS ONE">
        <title>An integrated genetic and cytogenetic map of the cucumber genome.</title>
        <authorList>
            <person name="Ren Y."/>
            <person name="Zhang Z."/>
            <person name="Liu J."/>
            <person name="Staub J.E."/>
            <person name="Han Y."/>
            <person name="Cheng Z."/>
            <person name="Li X."/>
            <person name="Lu J."/>
            <person name="Miao H."/>
            <person name="Kang H."/>
            <person name="Xie B."/>
            <person name="Gu X."/>
            <person name="Wang X."/>
            <person name="Du Y."/>
            <person name="Jin W."/>
            <person name="Huang S."/>
        </authorList>
    </citation>
    <scope>NUCLEOTIDE SEQUENCE [LARGE SCALE GENOMIC DNA]</scope>
    <source>
        <strain evidence="3">cv. 9930</strain>
    </source>
</reference>
<feature type="domain" description="25S rRNA (uridine-N(3))-methyltransferase BMT5-like" evidence="1">
    <location>
        <begin position="20"/>
        <end position="185"/>
    </location>
</feature>
<dbReference type="PANTHER" id="PTHR11538">
    <property type="entry name" value="PHENYLALANYL-TRNA SYNTHETASE"/>
    <property type="match status" value="1"/>
</dbReference>
<dbReference type="Proteomes" id="UP000029981">
    <property type="component" value="Chromosome 7"/>
</dbReference>
<dbReference type="GO" id="GO:0005737">
    <property type="term" value="C:cytoplasm"/>
    <property type="evidence" value="ECO:0000318"/>
    <property type="project" value="GO_Central"/>
</dbReference>
<dbReference type="InterPro" id="IPR019446">
    <property type="entry name" value="BMT5-like"/>
</dbReference>
<dbReference type="InterPro" id="IPR029063">
    <property type="entry name" value="SAM-dependent_MTases_sf"/>
</dbReference>
<dbReference type="KEGG" id="csv:105436251"/>
<dbReference type="SUPFAM" id="SSF53335">
    <property type="entry name" value="S-adenosyl-L-methionine-dependent methyltransferases"/>
    <property type="match status" value="1"/>
</dbReference>
<protein>
    <recommendedName>
        <fullName evidence="1">25S rRNA (uridine-N(3))-methyltransferase BMT5-like domain-containing protein</fullName>
    </recommendedName>
</protein>
<dbReference type="FunFam" id="3.40.50.150:FF:000440">
    <property type="entry name" value="Os09g0479300 protein"/>
    <property type="match status" value="1"/>
</dbReference>
<dbReference type="OrthoDB" id="273345at2759"/>
<accession>A0A0A0K734</accession>
<dbReference type="STRING" id="3659.A0A0A0K734"/>
<evidence type="ECO:0000313" key="2">
    <source>
        <dbReference type="EMBL" id="KGN44112.1"/>
    </source>
</evidence>
<dbReference type="AlphaFoldDB" id="A0A0A0K734"/>
<name>A0A0A0K734_CUCSA</name>
<keyword evidence="3" id="KW-1185">Reference proteome</keyword>
<dbReference type="Pfam" id="PF10354">
    <property type="entry name" value="BMT5-like"/>
    <property type="match status" value="1"/>
</dbReference>
<gene>
    <name evidence="2" type="ORF">Csa_7G193720</name>
</gene>
<dbReference type="EMBL" id="CM002928">
    <property type="protein sequence ID" value="KGN44112.1"/>
    <property type="molecule type" value="Genomic_DNA"/>
</dbReference>
<dbReference type="Gramene" id="KGN44112">
    <property type="protein sequence ID" value="KGN44112"/>
    <property type="gene ID" value="Csa_7G193720"/>
</dbReference>
<organism evidence="2 3">
    <name type="scientific">Cucumis sativus</name>
    <name type="common">Cucumber</name>
    <dbReference type="NCBI Taxonomy" id="3659"/>
    <lineage>
        <taxon>Eukaryota</taxon>
        <taxon>Viridiplantae</taxon>
        <taxon>Streptophyta</taxon>
        <taxon>Embryophyta</taxon>
        <taxon>Tracheophyta</taxon>
        <taxon>Spermatophyta</taxon>
        <taxon>Magnoliopsida</taxon>
        <taxon>eudicotyledons</taxon>
        <taxon>Gunneridae</taxon>
        <taxon>Pentapetalae</taxon>
        <taxon>rosids</taxon>
        <taxon>fabids</taxon>
        <taxon>Cucurbitales</taxon>
        <taxon>Cucurbitaceae</taxon>
        <taxon>Benincaseae</taxon>
        <taxon>Cucumis</taxon>
    </lineage>
</organism>